<accession>A0A016WRT3</accession>
<dbReference type="EMBL" id="JARK01000134">
    <property type="protein sequence ID" value="EYC42370.1"/>
    <property type="molecule type" value="Genomic_DNA"/>
</dbReference>
<proteinExistence type="predicted"/>
<keyword evidence="1" id="KW-0812">Transmembrane</keyword>
<feature type="transmembrane region" description="Helical" evidence="1">
    <location>
        <begin position="38"/>
        <end position="62"/>
    </location>
</feature>
<gene>
    <name evidence="2" type="primary">Acey_s0534.g3072</name>
    <name evidence="2" type="ORF">Y032_0534g3072</name>
</gene>
<feature type="transmembrane region" description="Helical" evidence="1">
    <location>
        <begin position="82"/>
        <end position="103"/>
    </location>
</feature>
<organism evidence="2 3">
    <name type="scientific">Ancylostoma ceylanicum</name>
    <dbReference type="NCBI Taxonomy" id="53326"/>
    <lineage>
        <taxon>Eukaryota</taxon>
        <taxon>Metazoa</taxon>
        <taxon>Ecdysozoa</taxon>
        <taxon>Nematoda</taxon>
        <taxon>Chromadorea</taxon>
        <taxon>Rhabditida</taxon>
        <taxon>Rhabditina</taxon>
        <taxon>Rhabditomorpha</taxon>
        <taxon>Strongyloidea</taxon>
        <taxon>Ancylostomatidae</taxon>
        <taxon>Ancylostomatinae</taxon>
        <taxon>Ancylostoma</taxon>
    </lineage>
</organism>
<keyword evidence="3" id="KW-1185">Reference proteome</keyword>
<dbReference type="Proteomes" id="UP000024635">
    <property type="component" value="Unassembled WGS sequence"/>
</dbReference>
<keyword evidence="1" id="KW-0472">Membrane</keyword>
<sequence length="303" mass="34111">MMSYITISDIVLIFTVYIFKTSNIETLSIYKYLMYGNLLFPALMCNAMCVLITPFIIAPFPVICCLGPFRFGLETTLLYYDVMFWGIMLGSLNILYTICLNYISVCHAQLLYSPYFRTIKPSAVLLPLGALTGASVIIPYLILSDTTSIPTLIAMDSRNIFLKKYAALVINLPWNGGFEACLFAILVMYVGASAIAAVLIFRVLARIRAKKHEFSRKTLQLHLSVVRSLMFYCILLFVQLGLPAFLYSFTEYFKLTWINGVLSSSLHMPYSGTSSLACNYNLKTVYQHVTIPHNQNIFGLLSA</sequence>
<feature type="transmembrane region" description="Helical" evidence="1">
    <location>
        <begin position="225"/>
        <end position="247"/>
    </location>
</feature>
<name>A0A016WRT3_9BILA</name>
<dbReference type="OrthoDB" id="5875072at2759"/>
<evidence type="ECO:0000313" key="3">
    <source>
        <dbReference type="Proteomes" id="UP000024635"/>
    </source>
</evidence>
<evidence type="ECO:0000256" key="1">
    <source>
        <dbReference type="SAM" id="Phobius"/>
    </source>
</evidence>
<reference evidence="3" key="1">
    <citation type="journal article" date="2015" name="Nat. Genet.">
        <title>The genome and transcriptome of the zoonotic hookworm Ancylostoma ceylanicum identify infection-specific gene families.</title>
        <authorList>
            <person name="Schwarz E.M."/>
            <person name="Hu Y."/>
            <person name="Antoshechkin I."/>
            <person name="Miller M.M."/>
            <person name="Sternberg P.W."/>
            <person name="Aroian R.V."/>
        </authorList>
    </citation>
    <scope>NUCLEOTIDE SEQUENCE</scope>
    <source>
        <strain evidence="3">HY135</strain>
    </source>
</reference>
<feature type="transmembrane region" description="Helical" evidence="1">
    <location>
        <begin position="182"/>
        <end position="204"/>
    </location>
</feature>
<evidence type="ECO:0000313" key="2">
    <source>
        <dbReference type="EMBL" id="EYC42370.1"/>
    </source>
</evidence>
<dbReference type="AlphaFoldDB" id="A0A016WRT3"/>
<protein>
    <submittedName>
        <fullName evidence="2">Uncharacterized protein</fullName>
    </submittedName>
</protein>
<comment type="caution">
    <text evidence="2">The sequence shown here is derived from an EMBL/GenBank/DDBJ whole genome shotgun (WGS) entry which is preliminary data.</text>
</comment>
<keyword evidence="1" id="KW-1133">Transmembrane helix</keyword>
<feature type="transmembrane region" description="Helical" evidence="1">
    <location>
        <begin position="124"/>
        <end position="142"/>
    </location>
</feature>